<evidence type="ECO:0000313" key="2">
    <source>
        <dbReference type="Proteomes" id="UP000308935"/>
    </source>
</evidence>
<reference evidence="1 2" key="1">
    <citation type="submission" date="2019-03" db="EMBL/GenBank/DDBJ databases">
        <title>Diversity and diversification of Nodularia spumigena cyanophages in the Baltic Sea.</title>
        <authorList>
            <person name="Sulcius S."/>
            <person name="Holmfeldt K."/>
            <person name="Simoliunas E."/>
        </authorList>
    </citation>
    <scope>NUCLEOTIDE SEQUENCE [LARGE SCALE GENOMIC DNA]</scope>
</reference>
<accession>A0A482MKB0</accession>
<dbReference type="Proteomes" id="UP000308935">
    <property type="component" value="Segment"/>
</dbReference>
<organism evidence="1 2">
    <name type="scientific">Nodularia phage vB_NspS-kac65v162</name>
    <dbReference type="NCBI Taxonomy" id="2557581"/>
    <lineage>
        <taxon>Viruses</taxon>
        <taxon>Duplodnaviria</taxon>
        <taxon>Heunggongvirae</taxon>
        <taxon>Uroviricota</taxon>
        <taxon>Caudoviricetes</taxon>
        <taxon>Ravarandavirus</taxon>
        <taxon>Ravarandavirus kac65v151</taxon>
    </lineage>
</organism>
<sequence>MSTSISYNPSSGFNGRINGVELIYQTDKPITRPDESPLEIGDRWYNPNTGIEGFWNGTYWLRRPQPISISSGATITNTSGFTYAGGFPVNHNSSRVSPMPILNGLCNPYLVSKVIAMVYTDSAPSTWDDQNFWRMGIRAGGTPADFGHDLVSIDFDSFTFASTALNASATPYLAEITPNIVFNDHNKPNLDITLVFTKIGLPSNLSHFFVTLFYSLVL</sequence>
<name>A0A482MKB0_9CAUD</name>
<proteinExistence type="predicted"/>
<dbReference type="EMBL" id="MK605244">
    <property type="protein sequence ID" value="QBQ73483.1"/>
    <property type="molecule type" value="Genomic_DNA"/>
</dbReference>
<protein>
    <submittedName>
        <fullName evidence="1">Uncharacterized protein</fullName>
    </submittedName>
</protein>
<gene>
    <name evidence="1" type="ORF">kac65v162_gp039</name>
</gene>
<evidence type="ECO:0000313" key="1">
    <source>
        <dbReference type="EMBL" id="QBQ73483.1"/>
    </source>
</evidence>